<evidence type="ECO:0000313" key="1">
    <source>
        <dbReference type="EMBL" id="GBF32903.1"/>
    </source>
</evidence>
<keyword evidence="2" id="KW-1185">Reference proteome</keyword>
<dbReference type="InterPro" id="IPR019657">
    <property type="entry name" value="ComFB"/>
</dbReference>
<dbReference type="OrthoDB" id="5616024at2"/>
<accession>A0A2L2XB53</accession>
<comment type="caution">
    <text evidence="1">The sequence shown here is derived from an EMBL/GenBank/DDBJ whole genome shotgun (WGS) entry which is preliminary data.</text>
</comment>
<organism evidence="1 2">
    <name type="scientific">Desulfocucumis palustris</name>
    <dbReference type="NCBI Taxonomy" id="1898651"/>
    <lineage>
        <taxon>Bacteria</taxon>
        <taxon>Bacillati</taxon>
        <taxon>Bacillota</taxon>
        <taxon>Clostridia</taxon>
        <taxon>Eubacteriales</taxon>
        <taxon>Desulfocucumaceae</taxon>
        <taxon>Desulfocucumis</taxon>
    </lineage>
</organism>
<protein>
    <recommendedName>
        <fullName evidence="3">Competence protein ComFB</fullName>
    </recommendedName>
</protein>
<dbReference type="AlphaFoldDB" id="A0A2L2XB53"/>
<dbReference type="EMBL" id="BFAV01000071">
    <property type="protein sequence ID" value="GBF32903.1"/>
    <property type="molecule type" value="Genomic_DNA"/>
</dbReference>
<gene>
    <name evidence="1" type="ORF">DCCM_2000</name>
</gene>
<name>A0A2L2XB53_9FIRM</name>
<evidence type="ECO:0008006" key="3">
    <source>
        <dbReference type="Google" id="ProtNLM"/>
    </source>
</evidence>
<evidence type="ECO:0000313" key="2">
    <source>
        <dbReference type="Proteomes" id="UP000239549"/>
    </source>
</evidence>
<proteinExistence type="predicted"/>
<dbReference type="Proteomes" id="UP000239549">
    <property type="component" value="Unassembled WGS sequence"/>
</dbReference>
<dbReference type="Pfam" id="PF10719">
    <property type="entry name" value="ComFB"/>
    <property type="match status" value="1"/>
</dbReference>
<sequence>MVVNCTEIAVRELFPEALKSYQQRVNNICTCQRCLDDIVALALNYLPPHYVGSERGSIITSVDYQRLGGRTEVFARICQAIKVVYENPRHHIE</sequence>
<reference evidence="2" key="1">
    <citation type="submission" date="2018-02" db="EMBL/GenBank/DDBJ databases">
        <title>Genome sequence of Desulfocucumis palustris strain NAW-5.</title>
        <authorList>
            <person name="Watanabe M."/>
            <person name="Kojima H."/>
            <person name="Fukui M."/>
        </authorList>
    </citation>
    <scope>NUCLEOTIDE SEQUENCE [LARGE SCALE GENOMIC DNA]</scope>
    <source>
        <strain evidence="2">NAW-5</strain>
    </source>
</reference>